<accession>A0A1I1FWI6</accession>
<sequence>MTDFDMNKNLSAVMNACPARLVCLITACLFIVGASWGQAVPRRPLPIIDVHVHAMKVNPSFAVEMCPWFLRDMPGGDPNQQMRAFLNAECATPLQPAKSDQEMQAAVVDAMQRLNMTIVAYGDPQILRNWKKAAPGRVIAGIGVSSPNDMSVKAFTDSLSSGFYEVMGEVAPQYQGLSPSDMSLDGYFAAAEKLNIPVGIHMGTGGNGMANIGQSKYRASLGSPFLLEDMLARHPKLKLWVMHAGYPMIDQMIALMGANAYVYVDLAGFIWSYPQAEIHAYLKRLVQAGFGKRIMYGTDLLIWPKLFETSISIIENADYLSFDQKRDIMFNNAVRFFRLDASKFK</sequence>
<proteinExistence type="predicted"/>
<evidence type="ECO:0000313" key="3">
    <source>
        <dbReference type="EMBL" id="SFC03392.1"/>
    </source>
</evidence>
<dbReference type="Gene3D" id="3.20.20.140">
    <property type="entry name" value="Metal-dependent hydrolases"/>
    <property type="match status" value="1"/>
</dbReference>
<dbReference type="GO" id="GO:0016831">
    <property type="term" value="F:carboxy-lyase activity"/>
    <property type="evidence" value="ECO:0007669"/>
    <property type="project" value="InterPro"/>
</dbReference>
<dbReference type="Pfam" id="PF04909">
    <property type="entry name" value="Amidohydro_2"/>
    <property type="match status" value="1"/>
</dbReference>
<keyword evidence="1" id="KW-0456">Lyase</keyword>
<feature type="domain" description="Amidohydrolase-related" evidence="2">
    <location>
        <begin position="48"/>
        <end position="339"/>
    </location>
</feature>
<dbReference type="STRING" id="662367.SAMN05216167_101320"/>
<keyword evidence="4" id="KW-1185">Reference proteome</keyword>
<dbReference type="SUPFAM" id="SSF51556">
    <property type="entry name" value="Metallo-dependent hydrolases"/>
    <property type="match status" value="1"/>
</dbReference>
<dbReference type="GO" id="GO:0016787">
    <property type="term" value="F:hydrolase activity"/>
    <property type="evidence" value="ECO:0007669"/>
    <property type="project" value="InterPro"/>
</dbReference>
<evidence type="ECO:0000313" key="4">
    <source>
        <dbReference type="Proteomes" id="UP000198598"/>
    </source>
</evidence>
<reference evidence="3 4" key="1">
    <citation type="submission" date="2016-10" db="EMBL/GenBank/DDBJ databases">
        <authorList>
            <person name="de Groot N.N."/>
        </authorList>
    </citation>
    <scope>NUCLEOTIDE SEQUENCE [LARGE SCALE GENOMIC DNA]</scope>
    <source>
        <strain evidence="3 4">DSM 26130</strain>
    </source>
</reference>
<dbReference type="RefSeq" id="WP_245776480.1">
    <property type="nucleotide sequence ID" value="NZ_FOLQ01000001.1"/>
</dbReference>
<dbReference type="InterPro" id="IPR006680">
    <property type="entry name" value="Amidohydro-rel"/>
</dbReference>
<dbReference type="Proteomes" id="UP000198598">
    <property type="component" value="Unassembled WGS sequence"/>
</dbReference>
<dbReference type="InterPro" id="IPR032465">
    <property type="entry name" value="ACMSD"/>
</dbReference>
<protein>
    <recommendedName>
        <fullName evidence="2">Amidohydrolase-related domain-containing protein</fullName>
    </recommendedName>
</protein>
<dbReference type="AlphaFoldDB" id="A0A1I1FWI6"/>
<dbReference type="EMBL" id="FOLQ01000001">
    <property type="protein sequence ID" value="SFC03392.1"/>
    <property type="molecule type" value="Genomic_DNA"/>
</dbReference>
<organism evidence="3 4">
    <name type="scientific">Spirosoma endophyticum</name>
    <dbReference type="NCBI Taxonomy" id="662367"/>
    <lineage>
        <taxon>Bacteria</taxon>
        <taxon>Pseudomonadati</taxon>
        <taxon>Bacteroidota</taxon>
        <taxon>Cytophagia</taxon>
        <taxon>Cytophagales</taxon>
        <taxon>Cytophagaceae</taxon>
        <taxon>Spirosoma</taxon>
    </lineage>
</organism>
<dbReference type="InterPro" id="IPR032466">
    <property type="entry name" value="Metal_Hydrolase"/>
</dbReference>
<dbReference type="PANTHER" id="PTHR21240">
    <property type="entry name" value="2-AMINO-3-CARBOXYLMUCONATE-6-SEMIALDEHYDE DECARBOXYLASE"/>
    <property type="match status" value="1"/>
</dbReference>
<evidence type="ECO:0000259" key="2">
    <source>
        <dbReference type="Pfam" id="PF04909"/>
    </source>
</evidence>
<name>A0A1I1FWI6_9BACT</name>
<gene>
    <name evidence="3" type="ORF">SAMN05216167_101320</name>
</gene>
<evidence type="ECO:0000256" key="1">
    <source>
        <dbReference type="ARBA" id="ARBA00023239"/>
    </source>
</evidence>